<evidence type="ECO:0000313" key="3">
    <source>
        <dbReference type="Ensembl" id="ENSHHUP00000034999.1"/>
    </source>
</evidence>
<keyword evidence="4" id="KW-1185">Reference proteome</keyword>
<reference evidence="3" key="3">
    <citation type="submission" date="2025-09" db="UniProtKB">
        <authorList>
            <consortium name="Ensembl"/>
        </authorList>
    </citation>
    <scope>IDENTIFICATION</scope>
</reference>
<dbReference type="PANTHER" id="PTHR48484">
    <property type="entry name" value="PRO-INTERLEUKIN-16"/>
    <property type="match status" value="1"/>
</dbReference>
<dbReference type="GO" id="GO:0042609">
    <property type="term" value="F:CD4 receptor binding"/>
    <property type="evidence" value="ECO:0007669"/>
    <property type="project" value="TreeGrafter"/>
</dbReference>
<dbReference type="GO" id="GO:0050930">
    <property type="term" value="P:induction of positive chemotaxis"/>
    <property type="evidence" value="ECO:0007669"/>
    <property type="project" value="InterPro"/>
</dbReference>
<dbReference type="InterPro" id="IPR001478">
    <property type="entry name" value="PDZ"/>
</dbReference>
<dbReference type="InterPro" id="IPR055287">
    <property type="entry name" value="IL-16-like"/>
</dbReference>
<dbReference type="Proteomes" id="UP000314982">
    <property type="component" value="Unassembled WGS sequence"/>
</dbReference>
<feature type="domain" description="PDZ" evidence="2">
    <location>
        <begin position="126"/>
        <end position="210"/>
    </location>
</feature>
<organism evidence="3 4">
    <name type="scientific">Hucho hucho</name>
    <name type="common">huchen</name>
    <dbReference type="NCBI Taxonomy" id="62062"/>
    <lineage>
        <taxon>Eukaryota</taxon>
        <taxon>Metazoa</taxon>
        <taxon>Chordata</taxon>
        <taxon>Craniata</taxon>
        <taxon>Vertebrata</taxon>
        <taxon>Euteleostomi</taxon>
        <taxon>Actinopterygii</taxon>
        <taxon>Neopterygii</taxon>
        <taxon>Teleostei</taxon>
        <taxon>Protacanthopterygii</taxon>
        <taxon>Salmoniformes</taxon>
        <taxon>Salmonidae</taxon>
        <taxon>Salmoninae</taxon>
        <taxon>Hucho</taxon>
    </lineage>
</organism>
<dbReference type="AlphaFoldDB" id="A0A4W5MAX3"/>
<feature type="region of interest" description="Disordered" evidence="1">
    <location>
        <begin position="90"/>
        <end position="117"/>
    </location>
</feature>
<dbReference type="Ensembl" id="ENSHHUT00000036404.1">
    <property type="protein sequence ID" value="ENSHHUP00000034999.1"/>
    <property type="gene ID" value="ENSHHUG00000022046.1"/>
</dbReference>
<evidence type="ECO:0000313" key="4">
    <source>
        <dbReference type="Proteomes" id="UP000314982"/>
    </source>
</evidence>
<dbReference type="GO" id="GO:0005125">
    <property type="term" value="F:cytokine activity"/>
    <property type="evidence" value="ECO:0007669"/>
    <property type="project" value="InterPro"/>
</dbReference>
<dbReference type="Pfam" id="PF00595">
    <property type="entry name" value="PDZ"/>
    <property type="match status" value="2"/>
</dbReference>
<dbReference type="Gene3D" id="2.30.42.10">
    <property type="match status" value="2"/>
</dbReference>
<sequence length="219" mass="22841">MSATCSTNQGELLRMGMSNVNALTFLPPSSQVHRVFPHGLAAQEGTVEKGDEVLSINGQTLRGATHADATATLRQARTMRLAVVVLSKGREGGGGEGNKADDSSVAVSSSSTDLNTTVEDGGAMLTVELETGGGGIGFSLEGGKGSIHGDRPLVINRIFKGGAAEQSGLQSGDELLQVQSTSLQELSRFEAWNIVKALPEGHITLVIRRRKEDEAEGSA</sequence>
<dbReference type="SMART" id="SM00228">
    <property type="entry name" value="PDZ"/>
    <property type="match status" value="2"/>
</dbReference>
<dbReference type="STRING" id="62062.ENSHHUP00000034999"/>
<dbReference type="GeneTree" id="ENSGT00940000156178"/>
<proteinExistence type="predicted"/>
<dbReference type="CDD" id="cd06763">
    <property type="entry name" value="PDZ7_PDZD2-PDZ4_hPro-IL-16-like"/>
    <property type="match status" value="1"/>
</dbReference>
<dbReference type="PANTHER" id="PTHR48484:SF2">
    <property type="entry name" value="PRO-INTERLEUKIN-16"/>
    <property type="match status" value="1"/>
</dbReference>
<reference evidence="4" key="1">
    <citation type="submission" date="2018-06" db="EMBL/GenBank/DDBJ databases">
        <title>Genome assembly of Danube salmon.</title>
        <authorList>
            <person name="Macqueen D.J."/>
            <person name="Gundappa M.K."/>
        </authorList>
    </citation>
    <scope>NUCLEOTIDE SEQUENCE [LARGE SCALE GENOMIC DNA]</scope>
</reference>
<dbReference type="InterPro" id="IPR036034">
    <property type="entry name" value="PDZ_sf"/>
</dbReference>
<dbReference type="FunFam" id="2.30.42.10:FF:000147">
    <property type="entry name" value="Pro-interleukin-16"/>
    <property type="match status" value="1"/>
</dbReference>
<name>A0A4W5MAX3_9TELE</name>
<dbReference type="PROSITE" id="PS50106">
    <property type="entry name" value="PDZ"/>
    <property type="match status" value="2"/>
</dbReference>
<dbReference type="SUPFAM" id="SSF50156">
    <property type="entry name" value="PDZ domain-like"/>
    <property type="match status" value="2"/>
</dbReference>
<feature type="compositionally biased region" description="Basic and acidic residues" evidence="1">
    <location>
        <begin position="90"/>
        <end position="102"/>
    </location>
</feature>
<dbReference type="GO" id="GO:0030595">
    <property type="term" value="P:leukocyte chemotaxis"/>
    <property type="evidence" value="ECO:0007669"/>
    <property type="project" value="TreeGrafter"/>
</dbReference>
<feature type="domain" description="PDZ" evidence="2">
    <location>
        <begin position="32"/>
        <end position="76"/>
    </location>
</feature>
<evidence type="ECO:0000259" key="2">
    <source>
        <dbReference type="PROSITE" id="PS50106"/>
    </source>
</evidence>
<reference evidence="3" key="2">
    <citation type="submission" date="2025-08" db="UniProtKB">
        <authorList>
            <consortium name="Ensembl"/>
        </authorList>
    </citation>
    <scope>IDENTIFICATION</scope>
</reference>
<protein>
    <recommendedName>
        <fullName evidence="2">PDZ domain-containing protein</fullName>
    </recommendedName>
</protein>
<evidence type="ECO:0000256" key="1">
    <source>
        <dbReference type="SAM" id="MobiDB-lite"/>
    </source>
</evidence>
<accession>A0A4W5MAX3</accession>